<protein>
    <submittedName>
        <fullName evidence="1">Hsp90 co-chaperone Cdc37</fullName>
    </submittedName>
</protein>
<gene>
    <name evidence="1" type="primary">CDC37</name>
    <name evidence="1" type="ORF">EV182_003897</name>
</gene>
<dbReference type="Proteomes" id="UP001145114">
    <property type="component" value="Unassembled WGS sequence"/>
</dbReference>
<dbReference type="EMBL" id="JAMZIH010001093">
    <property type="protein sequence ID" value="KAJ1678515.1"/>
    <property type="molecule type" value="Genomic_DNA"/>
</dbReference>
<comment type="caution">
    <text evidence="1">The sequence shown here is derived from an EMBL/GenBank/DDBJ whole genome shotgun (WGS) entry which is preliminary data.</text>
</comment>
<evidence type="ECO:0000313" key="1">
    <source>
        <dbReference type="EMBL" id="KAJ1678515.1"/>
    </source>
</evidence>
<keyword evidence="2" id="KW-1185">Reference proteome</keyword>
<evidence type="ECO:0000313" key="2">
    <source>
        <dbReference type="Proteomes" id="UP001145114"/>
    </source>
</evidence>
<accession>A0ACC1HPP1</accession>
<name>A0ACC1HPP1_9FUNG</name>
<organism evidence="1 2">
    <name type="scientific">Spiromyces aspiralis</name>
    <dbReference type="NCBI Taxonomy" id="68401"/>
    <lineage>
        <taxon>Eukaryota</taxon>
        <taxon>Fungi</taxon>
        <taxon>Fungi incertae sedis</taxon>
        <taxon>Zoopagomycota</taxon>
        <taxon>Kickxellomycotina</taxon>
        <taxon>Kickxellomycetes</taxon>
        <taxon>Kickxellales</taxon>
        <taxon>Kickxellaceae</taxon>
        <taxon>Spiromyces</taxon>
    </lineage>
</organism>
<proteinExistence type="predicted"/>
<reference evidence="1" key="1">
    <citation type="submission" date="2022-06" db="EMBL/GenBank/DDBJ databases">
        <title>Phylogenomic reconstructions and comparative analyses of Kickxellomycotina fungi.</title>
        <authorList>
            <person name="Reynolds N.K."/>
            <person name="Stajich J.E."/>
            <person name="Barry K."/>
            <person name="Grigoriev I.V."/>
            <person name="Crous P."/>
            <person name="Smith M.E."/>
        </authorList>
    </citation>
    <scope>NUCLEOTIDE SEQUENCE</scope>
    <source>
        <strain evidence="1">RSA 2271</strain>
    </source>
</reference>
<sequence>MPIDYSKWDNLELSDDSDVECHPNIEKGTFIRLRQQKIRRDRQERKEKRRLLQSEIQLNSELVDRIRDIRSQLSKDGGANFAPTLHQWKDEIENAKVDLERRLKQREEKSQQQAYQSWKHLQDLSEDEDENTDESEERAAEDAPTQDQMVAALFARIIGDIAKNRELAWDPSSDKARDAFTEELDGHVKKLEERISSARKDLEEVIKEDARHLTVDDVMHEGFNHTIVNKSTTNEDGKRIQKSKVHSVELLNPDRPTHRDLSREAQDIAAEPNSDQHKDVREGKEDEIVYSDYNQDEYADLELAKDSKQFAELKTIEEAKNYIMDNPSIISEQKSDQILAAAFDLQLKGHGKKAKQYVRQSLIISYIHTMGPGGPRVFFDRVLAPGTKGHTMFYNDVDSRYEHIVERCKVIAAEREKAGESGDQEVIQLEGNNPSAYQGWDLPEEGNPEHAERLAVFHEIPEEMQKALRVGTLDAVNKVLANMGMSEAEEVLAKCSDAGFLTAAYIDESAAVNAAATATEQAEIDAAASIGAEQQTPTDHNQPVVTADDDQVDNSSKQ</sequence>